<dbReference type="AlphaFoldDB" id="A0A0A7GDU9"/>
<proteinExistence type="predicted"/>
<evidence type="ECO:0000313" key="1">
    <source>
        <dbReference type="EMBL" id="AIY89141.1"/>
    </source>
</evidence>
<dbReference type="eggNOG" id="arCOG07904">
    <property type="taxonomic scope" value="Archaea"/>
</dbReference>
<sequence>MDFGHLFLKFGKGTIIVLRPRVAVPKEILKLLESSFDVLKDKEGLIIVKPNKIRIIKPLR</sequence>
<dbReference type="HOGENOM" id="CLU_2930060_0_0_2"/>
<gene>
    <name evidence="1" type="ORF">GACE_0081</name>
</gene>
<accession>A0A0A7GDU9</accession>
<evidence type="ECO:0000313" key="2">
    <source>
        <dbReference type="Proteomes" id="UP000030624"/>
    </source>
</evidence>
<name>A0A0A7GDU9_GEOAI</name>
<dbReference type="KEGG" id="gac:GACE_0081"/>
<dbReference type="EMBL" id="CP009552">
    <property type="protein sequence ID" value="AIY89141.1"/>
    <property type="molecule type" value="Genomic_DNA"/>
</dbReference>
<organism evidence="1 2">
    <name type="scientific">Geoglobus acetivorans</name>
    <dbReference type="NCBI Taxonomy" id="565033"/>
    <lineage>
        <taxon>Archaea</taxon>
        <taxon>Methanobacteriati</taxon>
        <taxon>Methanobacteriota</taxon>
        <taxon>Archaeoglobi</taxon>
        <taxon>Archaeoglobales</taxon>
        <taxon>Archaeoglobaceae</taxon>
        <taxon>Geoglobus</taxon>
    </lineage>
</organism>
<reference evidence="1 2" key="1">
    <citation type="journal article" date="2015" name="Appl. Environ. Microbiol.">
        <title>The Geoglobus acetivorans genome: Fe(III) reduction, acetate utilization, autotrophic growth, and degradation of aromatic compounds in a hyperthermophilic archaeon.</title>
        <authorList>
            <person name="Mardanov A.V."/>
            <person name="Slododkina G.B."/>
            <person name="Slobodkin A.I."/>
            <person name="Beletsky A.V."/>
            <person name="Gavrilov S.N."/>
            <person name="Kublanov I.V."/>
            <person name="Bonch-Osmolovskaya E.A."/>
            <person name="Skryabin K.G."/>
            <person name="Ravin N.V."/>
        </authorList>
    </citation>
    <scope>NUCLEOTIDE SEQUENCE [LARGE SCALE GENOMIC DNA]</scope>
    <source>
        <strain evidence="1 2">SBH6</strain>
    </source>
</reference>
<protein>
    <submittedName>
        <fullName evidence="1">Uncharacterized protein</fullName>
    </submittedName>
</protein>
<dbReference type="STRING" id="565033.GACE_0081"/>
<dbReference type="Proteomes" id="UP000030624">
    <property type="component" value="Chromosome"/>
</dbReference>